<keyword evidence="3" id="KW-0804">Transcription</keyword>
<evidence type="ECO:0000256" key="5">
    <source>
        <dbReference type="SAM" id="MobiDB-lite"/>
    </source>
</evidence>
<dbReference type="PANTHER" id="PTHR31719">
    <property type="entry name" value="NAC TRANSCRIPTION FACTOR 56"/>
    <property type="match status" value="1"/>
</dbReference>
<evidence type="ECO:0000256" key="1">
    <source>
        <dbReference type="ARBA" id="ARBA00023015"/>
    </source>
</evidence>
<evidence type="ECO:0000256" key="3">
    <source>
        <dbReference type="ARBA" id="ARBA00023163"/>
    </source>
</evidence>
<protein>
    <submittedName>
        <fullName evidence="7">NAC transcription factor 18</fullName>
    </submittedName>
</protein>
<dbReference type="GO" id="GO:0003677">
    <property type="term" value="F:DNA binding"/>
    <property type="evidence" value="ECO:0007669"/>
    <property type="project" value="UniProtKB-KW"/>
</dbReference>
<dbReference type="InterPro" id="IPR003441">
    <property type="entry name" value="NAC-dom"/>
</dbReference>
<reference evidence="7" key="1">
    <citation type="submission" date="2020-03" db="EMBL/GenBank/DDBJ databases">
        <title>LcNAC40-LcVPE regulatory module contributes to fruit abscission by promoting autolytic programmed cell death in litchi.</title>
        <authorList>
            <person name="Li C."/>
            <person name="Ning X."/>
            <person name="Zhao M."/>
            <person name="Wen Z."/>
            <person name="Kou L."/>
            <person name="Ma X."/>
            <person name="Peng M."/>
            <person name="Yang Y."/>
            <person name="Wu H."/>
            <person name="Li J."/>
        </authorList>
    </citation>
    <scope>NUCLEOTIDE SEQUENCE</scope>
</reference>
<dbReference type="SUPFAM" id="SSF101941">
    <property type="entry name" value="NAC domain"/>
    <property type="match status" value="1"/>
</dbReference>
<proteinExistence type="evidence at transcript level"/>
<feature type="compositionally biased region" description="Low complexity" evidence="5">
    <location>
        <begin position="183"/>
        <end position="192"/>
    </location>
</feature>
<dbReference type="AlphaFoldDB" id="A0A8K1MCZ8"/>
<dbReference type="GO" id="GO:0006355">
    <property type="term" value="P:regulation of DNA-templated transcription"/>
    <property type="evidence" value="ECO:0007669"/>
    <property type="project" value="InterPro"/>
</dbReference>
<dbReference type="Gene3D" id="2.170.150.80">
    <property type="entry name" value="NAC domain"/>
    <property type="match status" value="1"/>
</dbReference>
<dbReference type="PROSITE" id="PS51005">
    <property type="entry name" value="NAC"/>
    <property type="match status" value="1"/>
</dbReference>
<evidence type="ECO:0000256" key="4">
    <source>
        <dbReference type="ARBA" id="ARBA00023242"/>
    </source>
</evidence>
<evidence type="ECO:0000259" key="6">
    <source>
        <dbReference type="PROSITE" id="PS51005"/>
    </source>
</evidence>
<organism evidence="7">
    <name type="scientific">Litchi chinensis</name>
    <name type="common">Lychee</name>
    <dbReference type="NCBI Taxonomy" id="151069"/>
    <lineage>
        <taxon>Eukaryota</taxon>
        <taxon>Viridiplantae</taxon>
        <taxon>Streptophyta</taxon>
        <taxon>Embryophyta</taxon>
        <taxon>Tracheophyta</taxon>
        <taxon>Spermatophyta</taxon>
        <taxon>Magnoliopsida</taxon>
        <taxon>eudicotyledons</taxon>
        <taxon>Gunneridae</taxon>
        <taxon>Pentapetalae</taxon>
        <taxon>rosids</taxon>
        <taxon>malvids</taxon>
        <taxon>Sapindales</taxon>
        <taxon>Sapindaceae</taxon>
        <taxon>Litchi</taxon>
    </lineage>
</organism>
<dbReference type="PANTHER" id="PTHR31719:SF179">
    <property type="entry name" value="OS08G0148400 PROTEIN"/>
    <property type="match status" value="1"/>
</dbReference>
<dbReference type="Pfam" id="PF02365">
    <property type="entry name" value="NAM"/>
    <property type="match status" value="1"/>
</dbReference>
<name>A0A8K1MCZ8_LITCN</name>
<keyword evidence="2" id="KW-0238">DNA-binding</keyword>
<feature type="region of interest" description="Disordered" evidence="5">
    <location>
        <begin position="178"/>
        <end position="200"/>
    </location>
</feature>
<dbReference type="EMBL" id="MT275506">
    <property type="protein sequence ID" value="UBT01622.1"/>
    <property type="molecule type" value="mRNA"/>
</dbReference>
<keyword evidence="1" id="KW-0805">Transcription regulation</keyword>
<keyword evidence="4" id="KW-0539">Nucleus</keyword>
<accession>A0A8K1MCZ8</accession>
<evidence type="ECO:0000256" key="2">
    <source>
        <dbReference type="ARBA" id="ARBA00023125"/>
    </source>
</evidence>
<dbReference type="InterPro" id="IPR036093">
    <property type="entry name" value="NAC_dom_sf"/>
</dbReference>
<evidence type="ECO:0000313" key="7">
    <source>
        <dbReference type="EMBL" id="UBT01622.1"/>
    </source>
</evidence>
<feature type="domain" description="NAC" evidence="6">
    <location>
        <begin position="35"/>
        <end position="175"/>
    </location>
</feature>
<sequence>MQNESLSSSAYGSLCAESVKSPESQNHPMDDLEPVRVGIRFVPTDMEIIIHYLVNKIFNRPLPCNAIKDIDFYAVDPDQLPISNFENYCVLNMAYFFTQVKRGRTTKCGHWEASGEEVAVMHEDEVVGFKRRFVFCSGEKETNWILHEYRVHPDLIPANAPDIIDSFVACKIQYHDPENSITSSSDDSTYSSDDADDQEM</sequence>